<evidence type="ECO:0000313" key="5">
    <source>
        <dbReference type="Proteomes" id="UP000292307"/>
    </source>
</evidence>
<evidence type="ECO:0000313" key="3">
    <source>
        <dbReference type="EMBL" id="GGY30660.1"/>
    </source>
</evidence>
<dbReference type="SUPFAM" id="SSF50475">
    <property type="entry name" value="FMN-binding split barrel"/>
    <property type="match status" value="1"/>
</dbReference>
<dbReference type="SMART" id="SM00903">
    <property type="entry name" value="Flavin_Reduct"/>
    <property type="match status" value="1"/>
</dbReference>
<dbReference type="Gene3D" id="2.30.110.10">
    <property type="entry name" value="Electron Transport, Fmn-binding Protein, Chain A"/>
    <property type="match status" value="1"/>
</dbReference>
<accession>A0A411WW27</accession>
<dbReference type="Pfam" id="PF01613">
    <property type="entry name" value="Flavin_Reduct"/>
    <property type="match status" value="1"/>
</dbReference>
<gene>
    <name evidence="3" type="primary">hpaC</name>
    <name evidence="4" type="ORF">EYF70_08035</name>
    <name evidence="3" type="ORF">GCM10007387_10440</name>
</gene>
<protein>
    <submittedName>
        <fullName evidence="3">4-hydroxyphenylacetate 3-monooxygenase reductase component</fullName>
    </submittedName>
    <submittedName>
        <fullName evidence="4">4-hydroxyphenylacetate 3-monooxygenase reductase subunit</fullName>
    </submittedName>
</protein>
<dbReference type="PANTHER" id="PTHR30466">
    <property type="entry name" value="FLAVIN REDUCTASE"/>
    <property type="match status" value="1"/>
</dbReference>
<dbReference type="GO" id="GO:0042602">
    <property type="term" value="F:riboflavin reductase (NADPH) activity"/>
    <property type="evidence" value="ECO:0007669"/>
    <property type="project" value="TreeGrafter"/>
</dbReference>
<dbReference type="PANTHER" id="PTHR30466:SF1">
    <property type="entry name" value="FMN REDUCTASE (NADH) RUTF"/>
    <property type="match status" value="1"/>
</dbReference>
<dbReference type="OrthoDB" id="8525727at2"/>
<keyword evidence="1" id="KW-0560">Oxidoreductase</keyword>
<dbReference type="EMBL" id="CP036401">
    <property type="protein sequence ID" value="QBI00802.1"/>
    <property type="molecule type" value="Genomic_DNA"/>
</dbReference>
<name>A0A411WW27_9BURK</name>
<dbReference type="Proteomes" id="UP000292307">
    <property type="component" value="Chromosome"/>
</dbReference>
<evidence type="ECO:0000256" key="1">
    <source>
        <dbReference type="ARBA" id="ARBA00023002"/>
    </source>
</evidence>
<reference evidence="3" key="1">
    <citation type="journal article" date="2014" name="Int. J. Syst. Evol. Microbiol.">
        <title>Complete genome sequence of Corynebacterium casei LMG S-19264T (=DSM 44701T), isolated from a smear-ripened cheese.</title>
        <authorList>
            <consortium name="US DOE Joint Genome Institute (JGI-PGF)"/>
            <person name="Walter F."/>
            <person name="Albersmeier A."/>
            <person name="Kalinowski J."/>
            <person name="Ruckert C."/>
        </authorList>
    </citation>
    <scope>NUCLEOTIDE SEQUENCE</scope>
    <source>
        <strain evidence="3">KCTC 12343</strain>
    </source>
</reference>
<dbReference type="InterPro" id="IPR002563">
    <property type="entry name" value="Flavin_Rdtase-like_dom"/>
</dbReference>
<reference evidence="4 5" key="2">
    <citation type="submission" date="2019-02" db="EMBL/GenBank/DDBJ databases">
        <title>Draft Genome Sequences of Six Type Strains of the Genus Massilia.</title>
        <authorList>
            <person name="Miess H."/>
            <person name="Frediansyhah A."/>
            <person name="Gross H."/>
        </authorList>
    </citation>
    <scope>NUCLEOTIDE SEQUENCE [LARGE SCALE GENOMIC DNA]</scope>
    <source>
        <strain evidence="4 5">DSM 17472</strain>
    </source>
</reference>
<dbReference type="GO" id="GO:0006208">
    <property type="term" value="P:pyrimidine nucleobase catabolic process"/>
    <property type="evidence" value="ECO:0007669"/>
    <property type="project" value="TreeGrafter"/>
</dbReference>
<dbReference type="RefSeq" id="WP_131144931.1">
    <property type="nucleotide sequence ID" value="NZ_BMWV01000002.1"/>
</dbReference>
<dbReference type="AlphaFoldDB" id="A0A411WW27"/>
<proteinExistence type="predicted"/>
<dbReference type="GO" id="GO:0010181">
    <property type="term" value="F:FMN binding"/>
    <property type="evidence" value="ECO:0007669"/>
    <property type="project" value="InterPro"/>
</dbReference>
<evidence type="ECO:0000313" key="4">
    <source>
        <dbReference type="EMBL" id="QBI00802.1"/>
    </source>
</evidence>
<feature type="domain" description="Flavin reductase like" evidence="2">
    <location>
        <begin position="24"/>
        <end position="171"/>
    </location>
</feature>
<sequence>MNSVPAQTRAPDSDALRLRFREAMANLPAAVNIVTTAGPAGRCGITATAVCSVSDTPPTLLFCINRNSTTLSAFEQNRQLCINVLPAECDDLARHFAGMSGLSMEERFQAANWIDEGGAVPRLEPALVSLACRVVDVAQVGTHAVIFAQVDDISIRQQADALVYFDRTFRRVTRQVEAQPA</sequence>
<organism evidence="3 6">
    <name type="scientific">Pseudoduganella albidiflava</name>
    <dbReference type="NCBI Taxonomy" id="321983"/>
    <lineage>
        <taxon>Bacteria</taxon>
        <taxon>Pseudomonadati</taxon>
        <taxon>Pseudomonadota</taxon>
        <taxon>Betaproteobacteria</taxon>
        <taxon>Burkholderiales</taxon>
        <taxon>Oxalobacteraceae</taxon>
        <taxon>Telluria group</taxon>
        <taxon>Pseudoduganella</taxon>
    </lineage>
</organism>
<dbReference type="InterPro" id="IPR012349">
    <property type="entry name" value="Split_barrel_FMN-bd"/>
</dbReference>
<evidence type="ECO:0000313" key="6">
    <source>
        <dbReference type="Proteomes" id="UP000628442"/>
    </source>
</evidence>
<keyword evidence="5" id="KW-1185">Reference proteome</keyword>
<dbReference type="InterPro" id="IPR050268">
    <property type="entry name" value="NADH-dep_flavin_reductase"/>
</dbReference>
<reference evidence="3" key="3">
    <citation type="submission" date="2022-12" db="EMBL/GenBank/DDBJ databases">
        <authorList>
            <person name="Sun Q."/>
            <person name="Kim S."/>
        </authorList>
    </citation>
    <scope>NUCLEOTIDE SEQUENCE</scope>
    <source>
        <strain evidence="3">KCTC 12343</strain>
    </source>
</reference>
<dbReference type="Proteomes" id="UP000628442">
    <property type="component" value="Unassembled WGS sequence"/>
</dbReference>
<evidence type="ECO:0000259" key="2">
    <source>
        <dbReference type="SMART" id="SM00903"/>
    </source>
</evidence>
<dbReference type="EMBL" id="BMWV01000002">
    <property type="protein sequence ID" value="GGY30660.1"/>
    <property type="molecule type" value="Genomic_DNA"/>
</dbReference>